<gene>
    <name evidence="1" type="ORF">Q664_16535</name>
</gene>
<dbReference type="Proteomes" id="UP000028547">
    <property type="component" value="Unassembled WGS sequence"/>
</dbReference>
<dbReference type="PANTHER" id="PTHR36454">
    <property type="entry name" value="LMO2823 PROTEIN"/>
    <property type="match status" value="1"/>
</dbReference>
<name>A0A084SUZ3_9BACT</name>
<dbReference type="AlphaFoldDB" id="A0A084SUZ3"/>
<evidence type="ECO:0000313" key="2">
    <source>
        <dbReference type="Proteomes" id="UP000028547"/>
    </source>
</evidence>
<dbReference type="RefSeq" id="WP_043395514.1">
    <property type="nucleotide sequence ID" value="NZ_JPMI01000101.1"/>
</dbReference>
<dbReference type="Pfam" id="PF06245">
    <property type="entry name" value="DUF1015"/>
    <property type="match status" value="1"/>
</dbReference>
<dbReference type="EMBL" id="JPMI01000101">
    <property type="protein sequence ID" value="KFA92278.1"/>
    <property type="molecule type" value="Genomic_DNA"/>
</dbReference>
<dbReference type="PANTHER" id="PTHR36454:SF1">
    <property type="entry name" value="DUF1015 DOMAIN-CONTAINING PROTEIN"/>
    <property type="match status" value="1"/>
</dbReference>
<reference evidence="1 2" key="1">
    <citation type="submission" date="2014-07" db="EMBL/GenBank/DDBJ databases">
        <title>Draft Genome Sequence of Gephyronic Acid Producer, Cystobacter violaceus Strain Cb vi76.</title>
        <authorList>
            <person name="Stevens D.C."/>
            <person name="Young J."/>
            <person name="Carmichael R."/>
            <person name="Tan J."/>
            <person name="Taylor R.E."/>
        </authorList>
    </citation>
    <scope>NUCLEOTIDE SEQUENCE [LARGE SCALE GENOMIC DNA]</scope>
    <source>
        <strain evidence="1 2">Cb vi76</strain>
    </source>
</reference>
<evidence type="ECO:0008006" key="3">
    <source>
        <dbReference type="Google" id="ProtNLM"/>
    </source>
</evidence>
<proteinExistence type="predicted"/>
<protein>
    <recommendedName>
        <fullName evidence="3">DUF1015 domain-containing protein</fullName>
    </recommendedName>
</protein>
<sequence length="381" mass="41308">MARVLPFSALLPSLESHLAADDDGCPFNAPPRSAFIRPLLDRVDPTAELGRLRQAGSVLRDTRPALYLAEVYSSAGRLGGPPVRFLLCGLAPDAAEPLEHEPYRPRSAQVEPTVTLAADDHGVLRALLAEAAELSSTVWQGTFEDSPVSLRRIEPSPVARRIQAVLDEAPLRPLAELDERRPSLAAVVPLSDPGLHFEPVHRAIQGLETFEEETFLTLVTAYARIYDLDEPLTTPRGVSLANERLATLVRGHHAVLMVLPGGRGKILRFRQGLDLAHLKAAPRNPTLRSLDLALLNALVLRTVMGIKDPEDPGHPQVFAVQGLDSLVRGVHAGTFQVGFALNPPPLWEVRAVMEAAQCLPPKTLRVEPAPPAGLLFLDPEA</sequence>
<evidence type="ECO:0000313" key="1">
    <source>
        <dbReference type="EMBL" id="KFA92278.1"/>
    </source>
</evidence>
<organism evidence="1 2">
    <name type="scientific">Archangium violaceum Cb vi76</name>
    <dbReference type="NCBI Taxonomy" id="1406225"/>
    <lineage>
        <taxon>Bacteria</taxon>
        <taxon>Pseudomonadati</taxon>
        <taxon>Myxococcota</taxon>
        <taxon>Myxococcia</taxon>
        <taxon>Myxococcales</taxon>
        <taxon>Cystobacterineae</taxon>
        <taxon>Archangiaceae</taxon>
        <taxon>Archangium</taxon>
    </lineage>
</organism>
<accession>A0A084SUZ3</accession>
<comment type="caution">
    <text evidence="1">The sequence shown here is derived from an EMBL/GenBank/DDBJ whole genome shotgun (WGS) entry which is preliminary data.</text>
</comment>
<dbReference type="InterPro" id="IPR008323">
    <property type="entry name" value="UCP033563"/>
</dbReference>